<keyword evidence="2" id="KW-1185">Reference proteome</keyword>
<sequence length="279" mass="30816">MAASFSFPKEWRVQSARRIADTVVGTVYEVTRAGGELDIAKVLKPRALEDSLRGADFMAWRDGIGCVRLLARTDDILLMEHAGKLTLRDRLVSHGDLDATRIAAEVLKEYHRPSETSPPATLQPLSRYFASLFRKAEDDRLDGTASPFVEAAGMAEILIAGQRDIKPLHGDLHHENIMLGPRGWLIIDPAGLIGDAALDIANMFSNPLDRFDLTRNEERIASMAGIFADTLGRDVRTVLRYAFAYGCLSATWHDEDGNGKDRDDELAVATAIRAVLRQC</sequence>
<reference evidence="1 2" key="1">
    <citation type="submission" date="2024-09" db="EMBL/GenBank/DDBJ databases">
        <authorList>
            <person name="Sun Q."/>
            <person name="Mori K."/>
        </authorList>
    </citation>
    <scope>NUCLEOTIDE SEQUENCE [LARGE SCALE GENOMIC DNA]</scope>
    <source>
        <strain evidence="1 2">TBRC 4938</strain>
    </source>
</reference>
<accession>A0ABV6AKE3</accession>
<name>A0ABV6AKE3_9HYPH</name>
<evidence type="ECO:0000313" key="1">
    <source>
        <dbReference type="EMBL" id="MFB9951092.1"/>
    </source>
</evidence>
<dbReference type="InterPro" id="IPR011009">
    <property type="entry name" value="Kinase-like_dom_sf"/>
</dbReference>
<dbReference type="SUPFAM" id="SSF56112">
    <property type="entry name" value="Protein kinase-like (PK-like)"/>
    <property type="match status" value="1"/>
</dbReference>
<dbReference type="Proteomes" id="UP001589692">
    <property type="component" value="Unassembled WGS sequence"/>
</dbReference>
<dbReference type="RefSeq" id="WP_377263918.1">
    <property type="nucleotide sequence ID" value="NZ_JBHMAA010000024.1"/>
</dbReference>
<comment type="caution">
    <text evidence="1">The sequence shown here is derived from an EMBL/GenBank/DDBJ whole genome shotgun (WGS) entry which is preliminary data.</text>
</comment>
<dbReference type="InterPro" id="IPR006748">
    <property type="entry name" value="NH2Glyco/OHUrea_AB-resist_kin"/>
</dbReference>
<dbReference type="EMBL" id="JBHMAA010000024">
    <property type="protein sequence ID" value="MFB9951092.1"/>
    <property type="molecule type" value="Genomic_DNA"/>
</dbReference>
<gene>
    <name evidence="1" type="ORF">ACFFP0_19775</name>
</gene>
<proteinExistence type="predicted"/>
<dbReference type="Pfam" id="PF04655">
    <property type="entry name" value="APH_6_hur"/>
    <property type="match status" value="1"/>
</dbReference>
<dbReference type="Gene3D" id="1.10.510.10">
    <property type="entry name" value="Transferase(Phosphotransferase) domain 1"/>
    <property type="match status" value="1"/>
</dbReference>
<organism evidence="1 2">
    <name type="scientific">Rhizobium puerariae</name>
    <dbReference type="NCBI Taxonomy" id="1585791"/>
    <lineage>
        <taxon>Bacteria</taxon>
        <taxon>Pseudomonadati</taxon>
        <taxon>Pseudomonadota</taxon>
        <taxon>Alphaproteobacteria</taxon>
        <taxon>Hyphomicrobiales</taxon>
        <taxon>Rhizobiaceae</taxon>
        <taxon>Rhizobium/Agrobacterium group</taxon>
        <taxon>Rhizobium</taxon>
    </lineage>
</organism>
<evidence type="ECO:0000313" key="2">
    <source>
        <dbReference type="Proteomes" id="UP001589692"/>
    </source>
</evidence>
<protein>
    <submittedName>
        <fullName evidence="1">Aminoglycoside phosphotransferase family protein</fullName>
    </submittedName>
</protein>